<feature type="domain" description="RNA polymerase sigma factor 70 region 4 type 2" evidence="8">
    <location>
        <begin position="99"/>
        <end position="149"/>
    </location>
</feature>
<evidence type="ECO:0000256" key="1">
    <source>
        <dbReference type="ARBA" id="ARBA00010641"/>
    </source>
</evidence>
<gene>
    <name evidence="9" type="ORF">JFN88_05070</name>
</gene>
<dbReference type="SUPFAM" id="SSF88946">
    <property type="entry name" value="Sigma2 domain of RNA polymerase sigma factors"/>
    <property type="match status" value="1"/>
</dbReference>
<comment type="similarity">
    <text evidence="1 6">Belongs to the sigma-70 factor family. ECF subfamily.</text>
</comment>
<protein>
    <recommendedName>
        <fullName evidence="6">RNA polymerase sigma factor</fullName>
    </recommendedName>
</protein>
<feature type="domain" description="RNA polymerase sigma-70 region 2" evidence="7">
    <location>
        <begin position="2"/>
        <end position="65"/>
    </location>
</feature>
<dbReference type="Proteomes" id="UP000640274">
    <property type="component" value="Unassembled WGS sequence"/>
</dbReference>
<evidence type="ECO:0000256" key="4">
    <source>
        <dbReference type="ARBA" id="ARBA00023125"/>
    </source>
</evidence>
<keyword evidence="3 6" id="KW-0731">Sigma factor</keyword>
<evidence type="ECO:0000313" key="9">
    <source>
        <dbReference type="EMBL" id="MBJ6360691.1"/>
    </source>
</evidence>
<dbReference type="SUPFAM" id="SSF88659">
    <property type="entry name" value="Sigma3 and sigma4 domains of RNA polymerase sigma factors"/>
    <property type="match status" value="1"/>
</dbReference>
<dbReference type="Gene3D" id="1.10.1740.10">
    <property type="match status" value="1"/>
</dbReference>
<dbReference type="EMBL" id="JAELUP010000013">
    <property type="protein sequence ID" value="MBJ6360691.1"/>
    <property type="molecule type" value="Genomic_DNA"/>
</dbReference>
<evidence type="ECO:0000256" key="2">
    <source>
        <dbReference type="ARBA" id="ARBA00023015"/>
    </source>
</evidence>
<dbReference type="PANTHER" id="PTHR43133:SF46">
    <property type="entry name" value="RNA POLYMERASE SIGMA-70 FACTOR ECF SUBFAMILY"/>
    <property type="match status" value="1"/>
</dbReference>
<accession>A0A934IWP7</accession>
<comment type="caution">
    <text evidence="9">The sequence shown here is derived from an EMBL/GenBank/DDBJ whole genome shotgun (WGS) entry which is preliminary data.</text>
</comment>
<dbReference type="InterPro" id="IPR013324">
    <property type="entry name" value="RNA_pol_sigma_r3/r4-like"/>
</dbReference>
<dbReference type="InterPro" id="IPR039425">
    <property type="entry name" value="RNA_pol_sigma-70-like"/>
</dbReference>
<dbReference type="InterPro" id="IPR013249">
    <property type="entry name" value="RNA_pol_sigma70_r4_t2"/>
</dbReference>
<evidence type="ECO:0000256" key="5">
    <source>
        <dbReference type="ARBA" id="ARBA00023163"/>
    </source>
</evidence>
<dbReference type="InterPro" id="IPR036388">
    <property type="entry name" value="WH-like_DNA-bd_sf"/>
</dbReference>
<evidence type="ECO:0000259" key="8">
    <source>
        <dbReference type="Pfam" id="PF08281"/>
    </source>
</evidence>
<dbReference type="NCBIfam" id="TIGR02937">
    <property type="entry name" value="sigma70-ECF"/>
    <property type="match status" value="1"/>
</dbReference>
<dbReference type="GO" id="GO:0016987">
    <property type="term" value="F:sigma factor activity"/>
    <property type="evidence" value="ECO:0007669"/>
    <property type="project" value="UniProtKB-KW"/>
</dbReference>
<keyword evidence="4 6" id="KW-0238">DNA-binding</keyword>
<dbReference type="GO" id="GO:0003677">
    <property type="term" value="F:DNA binding"/>
    <property type="evidence" value="ECO:0007669"/>
    <property type="project" value="UniProtKB-KW"/>
</dbReference>
<dbReference type="PROSITE" id="PS01063">
    <property type="entry name" value="SIGMA70_ECF"/>
    <property type="match status" value="1"/>
</dbReference>
<evidence type="ECO:0000256" key="6">
    <source>
        <dbReference type="RuleBase" id="RU000716"/>
    </source>
</evidence>
<dbReference type="AlphaFoldDB" id="A0A934IWP7"/>
<name>A0A934IWP7_9BACL</name>
<dbReference type="GO" id="GO:0006950">
    <property type="term" value="P:response to stress"/>
    <property type="evidence" value="ECO:0007669"/>
    <property type="project" value="UniProtKB-ARBA"/>
</dbReference>
<dbReference type="GO" id="GO:0006352">
    <property type="term" value="P:DNA-templated transcription initiation"/>
    <property type="evidence" value="ECO:0007669"/>
    <property type="project" value="InterPro"/>
</dbReference>
<dbReference type="InterPro" id="IPR007627">
    <property type="entry name" value="RNA_pol_sigma70_r2"/>
</dbReference>
<dbReference type="InterPro" id="IPR000838">
    <property type="entry name" value="RNA_pol_sigma70_ECF_CS"/>
</dbReference>
<proteinExistence type="inferred from homology"/>
<organism evidence="9 10">
    <name type="scientific">Paenibacillus roseus</name>
    <dbReference type="NCBI Taxonomy" id="2798579"/>
    <lineage>
        <taxon>Bacteria</taxon>
        <taxon>Bacillati</taxon>
        <taxon>Bacillota</taxon>
        <taxon>Bacilli</taxon>
        <taxon>Bacillales</taxon>
        <taxon>Paenibacillaceae</taxon>
        <taxon>Paenibacillus</taxon>
    </lineage>
</organism>
<dbReference type="Gene3D" id="1.10.10.10">
    <property type="entry name" value="Winged helix-like DNA-binding domain superfamily/Winged helix DNA-binding domain"/>
    <property type="match status" value="1"/>
</dbReference>
<dbReference type="InterPro" id="IPR014284">
    <property type="entry name" value="RNA_pol_sigma-70_dom"/>
</dbReference>
<keyword evidence="5 6" id="KW-0804">Transcription</keyword>
<evidence type="ECO:0000256" key="3">
    <source>
        <dbReference type="ARBA" id="ARBA00023082"/>
    </source>
</evidence>
<dbReference type="PANTHER" id="PTHR43133">
    <property type="entry name" value="RNA POLYMERASE ECF-TYPE SIGMA FACTO"/>
    <property type="match status" value="1"/>
</dbReference>
<evidence type="ECO:0000313" key="10">
    <source>
        <dbReference type="Proteomes" id="UP000640274"/>
    </source>
</evidence>
<keyword evidence="10" id="KW-1185">Reference proteome</keyword>
<dbReference type="Pfam" id="PF04542">
    <property type="entry name" value="Sigma70_r2"/>
    <property type="match status" value="1"/>
</dbReference>
<dbReference type="Pfam" id="PF08281">
    <property type="entry name" value="Sigma70_r4_2"/>
    <property type="match status" value="1"/>
</dbReference>
<evidence type="ECO:0000259" key="7">
    <source>
        <dbReference type="Pfam" id="PF04542"/>
    </source>
</evidence>
<dbReference type="CDD" id="cd06171">
    <property type="entry name" value="Sigma70_r4"/>
    <property type="match status" value="1"/>
</dbReference>
<sequence>MTTYGKDVWNYAYSMIKKWEVADDITQEVFIKVYKNLFTFRSESSIKTWLLTITRNTVLDYRRSAYFRKITLVDYFTNDSRSHVSAEQEFMQLETTSDLWQIVMELPVKNREAIILFAHHQLSLKEIAELLHVSEGTVKSRLHHARLKLSQIKERRQHASER</sequence>
<keyword evidence="2 6" id="KW-0805">Transcription regulation</keyword>
<reference evidence="9" key="1">
    <citation type="submission" date="2020-12" db="EMBL/GenBank/DDBJ databases">
        <authorList>
            <person name="Huq M.A."/>
        </authorList>
    </citation>
    <scope>NUCLEOTIDE SEQUENCE</scope>
    <source>
        <strain evidence="9">MAHUQ-46</strain>
    </source>
</reference>
<dbReference type="InterPro" id="IPR013325">
    <property type="entry name" value="RNA_pol_sigma_r2"/>
</dbReference>